<dbReference type="Proteomes" id="UP000005442">
    <property type="component" value="Chromosome"/>
</dbReference>
<evidence type="ECO:0000313" key="3">
    <source>
        <dbReference type="EMBL" id="AEV75004.1"/>
    </source>
</evidence>
<proteinExistence type="predicted"/>
<dbReference type="HOGENOM" id="CLU_112435_0_0_11"/>
<dbReference type="Pfam" id="PF10812">
    <property type="entry name" value="DUF2561"/>
    <property type="match status" value="1"/>
</dbReference>
<keyword evidence="2" id="KW-0472">Membrane</keyword>
<gene>
    <name evidence="3" type="ordered locus">MycrhN_4514</name>
</gene>
<protein>
    <recommendedName>
        <fullName evidence="5">DUF2561 domain-containing protein</fullName>
    </recommendedName>
</protein>
<dbReference type="RefSeq" id="WP_014212750.1">
    <property type="nucleotide sequence ID" value="NC_016604.1"/>
</dbReference>
<dbReference type="AlphaFoldDB" id="G8RN00"/>
<dbReference type="OrthoDB" id="4640608at2"/>
<accession>G8RN00</accession>
<name>G8RN00_MYCRN</name>
<evidence type="ECO:0000256" key="2">
    <source>
        <dbReference type="SAM" id="Phobius"/>
    </source>
</evidence>
<dbReference type="eggNOG" id="ENOG50316TG">
    <property type="taxonomic scope" value="Bacteria"/>
</dbReference>
<feature type="transmembrane region" description="Helical" evidence="2">
    <location>
        <begin position="66"/>
        <end position="87"/>
    </location>
</feature>
<reference evidence="3 4" key="1">
    <citation type="submission" date="2011-12" db="EMBL/GenBank/DDBJ databases">
        <title>Complete sequence of Mycobacterium rhodesiae NBB3.</title>
        <authorList>
            <consortium name="US DOE Joint Genome Institute"/>
            <person name="Lucas S."/>
            <person name="Han J."/>
            <person name="Lapidus A."/>
            <person name="Cheng J.-F."/>
            <person name="Goodwin L."/>
            <person name="Pitluck S."/>
            <person name="Peters L."/>
            <person name="Mikhailova N."/>
            <person name="Gu W."/>
            <person name="Detter J.C."/>
            <person name="Han C."/>
            <person name="Tapia R."/>
            <person name="Land M."/>
            <person name="Hauser L."/>
            <person name="Kyrpides N."/>
            <person name="Ivanova N."/>
            <person name="Pagani I."/>
            <person name="Mattes T."/>
            <person name="Holmes A."/>
            <person name="Rutledge P."/>
            <person name="Paulsen I."/>
            <person name="Coleman N."/>
            <person name="Woyke T."/>
        </authorList>
    </citation>
    <scope>NUCLEOTIDE SEQUENCE [LARGE SCALE GENOMIC DNA]</scope>
    <source>
        <strain evidence="3 4">NBB3</strain>
    </source>
</reference>
<organism evidence="3 4">
    <name type="scientific">Mycolicibacterium rhodesiae (strain NBB3)</name>
    <name type="common">Mycobacterium rhodesiae</name>
    <dbReference type="NCBI Taxonomy" id="710685"/>
    <lineage>
        <taxon>Bacteria</taxon>
        <taxon>Bacillati</taxon>
        <taxon>Actinomycetota</taxon>
        <taxon>Actinomycetes</taxon>
        <taxon>Mycobacteriales</taxon>
        <taxon>Mycobacteriaceae</taxon>
        <taxon>Mycolicibacterium</taxon>
    </lineage>
</organism>
<dbReference type="KEGG" id="mrh:MycrhN_4514"/>
<feature type="region of interest" description="Disordered" evidence="1">
    <location>
        <begin position="95"/>
        <end position="122"/>
    </location>
</feature>
<evidence type="ECO:0008006" key="5">
    <source>
        <dbReference type="Google" id="ProtNLM"/>
    </source>
</evidence>
<feature type="transmembrane region" description="Helical" evidence="2">
    <location>
        <begin position="194"/>
        <end position="217"/>
    </location>
</feature>
<keyword evidence="2" id="KW-1133">Transmembrane helix</keyword>
<evidence type="ECO:0000256" key="1">
    <source>
        <dbReference type="SAM" id="MobiDB-lite"/>
    </source>
</evidence>
<dbReference type="EMBL" id="CP003169">
    <property type="protein sequence ID" value="AEV75004.1"/>
    <property type="molecule type" value="Genomic_DNA"/>
</dbReference>
<keyword evidence="2" id="KW-0812">Transmembrane</keyword>
<dbReference type="STRING" id="710685.MycrhN_4514"/>
<dbReference type="InterPro" id="IPR024381">
    <property type="entry name" value="DUF2561"/>
</dbReference>
<feature type="transmembrane region" description="Helical" evidence="2">
    <location>
        <begin position="25"/>
        <end position="46"/>
    </location>
</feature>
<sequence length="229" mass="23854">MSYTTDSVRVRQPLDPGEFDRTDRILLGACAAIWLAALGAGVAATVALVDLGSSQSEPSGDSGTPWLLYIVIAISAAVIIGAVPLLIRARRDAMADPEPPARPAPGGVPGRRQESAQADATEKMRISGSTAGRIHSGPGYAAAVTHSTSLPAPLVAAIDQVWLRCAVLIACAIGIAMVAIGVATYLMAVESDTASWVFFGLSGLVTLAMPAIPWFYLRELRTLLDDQSA</sequence>
<dbReference type="PATRIC" id="fig|710685.3.peg.4523"/>
<keyword evidence="4" id="KW-1185">Reference proteome</keyword>
<evidence type="ECO:0000313" key="4">
    <source>
        <dbReference type="Proteomes" id="UP000005442"/>
    </source>
</evidence>
<feature type="transmembrane region" description="Helical" evidence="2">
    <location>
        <begin position="161"/>
        <end position="188"/>
    </location>
</feature>